<name>A0A328B450_9CAUL</name>
<feature type="domain" description="FecR protein" evidence="2">
    <location>
        <begin position="128"/>
        <end position="220"/>
    </location>
</feature>
<dbReference type="Pfam" id="PF04773">
    <property type="entry name" value="FecR"/>
    <property type="match status" value="1"/>
</dbReference>
<evidence type="ECO:0000313" key="5">
    <source>
        <dbReference type="Proteomes" id="UP000249842"/>
    </source>
</evidence>
<evidence type="ECO:0000259" key="3">
    <source>
        <dbReference type="Pfam" id="PF16220"/>
    </source>
</evidence>
<proteinExistence type="predicted"/>
<keyword evidence="1" id="KW-1133">Transmembrane helix</keyword>
<gene>
    <name evidence="4" type="ORF">DJ021_13190</name>
</gene>
<dbReference type="InterPro" id="IPR006860">
    <property type="entry name" value="FecR"/>
</dbReference>
<dbReference type="Pfam" id="PF16220">
    <property type="entry name" value="DUF4880"/>
    <property type="match status" value="1"/>
</dbReference>
<reference evidence="5" key="1">
    <citation type="submission" date="2018-05" db="EMBL/GenBank/DDBJ databases">
        <authorList>
            <person name="Li X."/>
        </authorList>
    </citation>
    <scope>NUCLEOTIDE SEQUENCE [LARGE SCALE GENOMIC DNA]</scope>
    <source>
        <strain evidence="5">HKS-05</strain>
    </source>
</reference>
<evidence type="ECO:0000256" key="1">
    <source>
        <dbReference type="SAM" id="Phobius"/>
    </source>
</evidence>
<evidence type="ECO:0000313" key="4">
    <source>
        <dbReference type="EMBL" id="RAK60696.1"/>
    </source>
</evidence>
<evidence type="ECO:0000259" key="2">
    <source>
        <dbReference type="Pfam" id="PF04773"/>
    </source>
</evidence>
<dbReference type="OrthoDB" id="9798846at2"/>
<comment type="caution">
    <text evidence="4">The sequence shown here is derived from an EMBL/GenBank/DDBJ whole genome shotgun (WGS) entry which is preliminary data.</text>
</comment>
<dbReference type="Proteomes" id="UP000249842">
    <property type="component" value="Unassembled WGS sequence"/>
</dbReference>
<dbReference type="PANTHER" id="PTHR30273:SF2">
    <property type="entry name" value="PROTEIN FECR"/>
    <property type="match status" value="1"/>
</dbReference>
<feature type="transmembrane region" description="Helical" evidence="1">
    <location>
        <begin position="95"/>
        <end position="115"/>
    </location>
</feature>
<keyword evidence="5" id="KW-1185">Reference proteome</keyword>
<dbReference type="InterPro" id="IPR012373">
    <property type="entry name" value="Ferrdict_sens_TM"/>
</dbReference>
<feature type="domain" description="FecR N-terminal" evidence="3">
    <location>
        <begin position="17"/>
        <end position="55"/>
    </location>
</feature>
<accession>A0A328B450</accession>
<keyword evidence="1" id="KW-0472">Membrane</keyword>
<sequence length="337" mass="36089">MTSSRPTNDSSVDPDSAAAAWLAKLQGGSADRRGLDAWLAQSAANREAWARVQRLWAGFALVEDDPAVAALRREAHLAMQTARPRLIDQPWLRRAVAASAAVVLMGGALGGWFRLSPAARPGASPAQTFTTAVGQRASYRLADGSIITLNTDSKVEVGGWGRERPVRLARGQAYFQVAKDARRPFIVSAGQDRVTAVGTAFDVRVDSERLAVTLVEGRVRIVGPTPHGERTVEMTAGSQLVADAQTNWQVSEVDTAQAASWLRGQLVFDGQPLSAVVAEMNRFSARKLRIADPALARTPISGVFRTGEVDAFARALQGYGLARVSGPTDREVALVRP</sequence>
<dbReference type="AlphaFoldDB" id="A0A328B450"/>
<dbReference type="Gene3D" id="2.60.120.1440">
    <property type="match status" value="1"/>
</dbReference>
<protein>
    <submittedName>
        <fullName evidence="4">Iron dicitrate transport regulator FecR</fullName>
    </submittedName>
</protein>
<dbReference type="GO" id="GO:0016989">
    <property type="term" value="F:sigma factor antagonist activity"/>
    <property type="evidence" value="ECO:0007669"/>
    <property type="project" value="TreeGrafter"/>
</dbReference>
<keyword evidence="1" id="KW-0812">Transmembrane</keyword>
<dbReference type="EMBL" id="QFYP01000001">
    <property type="protein sequence ID" value="RAK60696.1"/>
    <property type="molecule type" value="Genomic_DNA"/>
</dbReference>
<dbReference type="InterPro" id="IPR032623">
    <property type="entry name" value="FecR_N"/>
</dbReference>
<organism evidence="4 5">
    <name type="scientific">Phenylobacterium hankyongense</name>
    <dbReference type="NCBI Taxonomy" id="1813876"/>
    <lineage>
        <taxon>Bacteria</taxon>
        <taxon>Pseudomonadati</taxon>
        <taxon>Pseudomonadota</taxon>
        <taxon>Alphaproteobacteria</taxon>
        <taxon>Caulobacterales</taxon>
        <taxon>Caulobacteraceae</taxon>
        <taxon>Phenylobacterium</taxon>
    </lineage>
</organism>
<dbReference type="PIRSF" id="PIRSF018266">
    <property type="entry name" value="FecR"/>
    <property type="match status" value="1"/>
</dbReference>
<dbReference type="PANTHER" id="PTHR30273">
    <property type="entry name" value="PERIPLASMIC SIGNAL SENSOR AND SIGMA FACTOR ACTIVATOR FECR-RELATED"/>
    <property type="match status" value="1"/>
</dbReference>